<dbReference type="GO" id="GO:0005506">
    <property type="term" value="F:iron ion binding"/>
    <property type="evidence" value="ECO:0007669"/>
    <property type="project" value="InterPro"/>
</dbReference>
<dbReference type="InterPro" id="IPR037005">
    <property type="entry name" value="LuxS_sf"/>
</dbReference>
<dbReference type="AlphaFoldDB" id="A0A4P6ZLH9"/>
<name>A0A4P6ZLH9_9LACO</name>
<keyword evidence="9" id="KW-0071">Autoinducer synthesis</keyword>
<evidence type="ECO:0000256" key="13">
    <source>
        <dbReference type="ARBA" id="ARBA00030600"/>
    </source>
</evidence>
<evidence type="ECO:0000256" key="3">
    <source>
        <dbReference type="ARBA" id="ARBA00007311"/>
    </source>
</evidence>
<sequence length="157" mass="17812">MAKVESFSLDHTKVKAPYVRLIDTSNGPKGDVISNFDVRVSQPNKAYLPTAGFHTLEHLFAKYFPKYLKGYVACSTFGCGTGFHLILWGEHSTTEVAKAEKKILELIANKVTWKDIPRVNEHNCANVNDLSLFSVKWWAKRILNEKISTDPYVRKPI</sequence>
<evidence type="ECO:0000256" key="10">
    <source>
        <dbReference type="ARBA" id="ARBA00023004"/>
    </source>
</evidence>
<evidence type="ECO:0000313" key="16">
    <source>
        <dbReference type="Proteomes" id="UP000294321"/>
    </source>
</evidence>
<dbReference type="Proteomes" id="UP000294321">
    <property type="component" value="Chromosome"/>
</dbReference>
<proteinExistence type="inferred from homology"/>
<dbReference type="InterPro" id="IPR003815">
    <property type="entry name" value="S-ribosylhomocysteinase"/>
</dbReference>
<evidence type="ECO:0000256" key="1">
    <source>
        <dbReference type="ARBA" id="ARBA00000297"/>
    </source>
</evidence>
<dbReference type="PRINTS" id="PR01487">
    <property type="entry name" value="LUXSPROTEIN"/>
</dbReference>
<evidence type="ECO:0000313" key="15">
    <source>
        <dbReference type="EMBL" id="QBP18433.1"/>
    </source>
</evidence>
<protein>
    <recommendedName>
        <fullName evidence="6">S-ribosylhomocysteine lyase</fullName>
        <ecNumber evidence="5">4.4.1.21</ecNumber>
    </recommendedName>
    <alternativeName>
        <fullName evidence="13">AI-2 synthesis protein</fullName>
    </alternativeName>
    <alternativeName>
        <fullName evidence="14">Autoinducer-2 production protein LuxS</fullName>
    </alternativeName>
</protein>
<dbReference type="GO" id="GO:0009372">
    <property type="term" value="P:quorum sensing"/>
    <property type="evidence" value="ECO:0007669"/>
    <property type="project" value="UniProtKB-KW"/>
</dbReference>
<keyword evidence="11 15" id="KW-0456">Lyase</keyword>
<dbReference type="SUPFAM" id="SSF63411">
    <property type="entry name" value="LuxS/MPP-like metallohydrolase"/>
    <property type="match status" value="1"/>
</dbReference>
<gene>
    <name evidence="15" type="ORF">ELX58_04630</name>
</gene>
<evidence type="ECO:0000256" key="12">
    <source>
        <dbReference type="ARBA" id="ARBA00024654"/>
    </source>
</evidence>
<evidence type="ECO:0000256" key="7">
    <source>
        <dbReference type="ARBA" id="ARBA00022654"/>
    </source>
</evidence>
<dbReference type="Gene3D" id="3.30.1360.80">
    <property type="entry name" value="S-ribosylhomocysteinase (LuxS)"/>
    <property type="match status" value="1"/>
</dbReference>
<evidence type="ECO:0000256" key="2">
    <source>
        <dbReference type="ARBA" id="ARBA00001962"/>
    </source>
</evidence>
<dbReference type="EMBL" id="CP034726">
    <property type="protein sequence ID" value="QBP18433.1"/>
    <property type="molecule type" value="Genomic_DNA"/>
</dbReference>
<organism evidence="15 16">
    <name type="scientific">Acetilactobacillus jinshanensis</name>
    <dbReference type="NCBI Taxonomy" id="1720083"/>
    <lineage>
        <taxon>Bacteria</taxon>
        <taxon>Bacillati</taxon>
        <taxon>Bacillota</taxon>
        <taxon>Bacilli</taxon>
        <taxon>Lactobacillales</taxon>
        <taxon>Lactobacillaceae</taxon>
        <taxon>Acetilactobacillus</taxon>
    </lineage>
</organism>
<comment type="subunit">
    <text evidence="4">Homodimer.</text>
</comment>
<keyword evidence="7" id="KW-0673">Quorum sensing</keyword>
<dbReference type="RefSeq" id="WP_133441992.1">
    <property type="nucleotide sequence ID" value="NZ_CP034726.1"/>
</dbReference>
<comment type="catalytic activity">
    <reaction evidence="1">
        <text>S-(5-deoxy-D-ribos-5-yl)-L-homocysteine = (S)-4,5-dihydroxypentane-2,3-dione + L-homocysteine</text>
        <dbReference type="Rhea" id="RHEA:17753"/>
        <dbReference type="ChEBI" id="CHEBI:29484"/>
        <dbReference type="ChEBI" id="CHEBI:58195"/>
        <dbReference type="ChEBI" id="CHEBI:58199"/>
        <dbReference type="EC" id="4.4.1.21"/>
    </reaction>
</comment>
<comment type="function">
    <text evidence="12">Involved in the synthesis of autoinducer 2 (AI-2) which is secreted by bacteria and is used to communicate both the cell density and the metabolic potential of the environment. The regulation of gene expression in response to changes in cell density is called quorum sensing. Catalyzes the transformation of S-ribosylhomocysteine (RHC) to homocysteine (HC) and 4,5-dihydroxy-2,3-pentadione (DPD).</text>
</comment>
<comment type="cofactor">
    <cofactor evidence="2">
        <name>Fe cation</name>
        <dbReference type="ChEBI" id="CHEBI:24875"/>
    </cofactor>
</comment>
<evidence type="ECO:0000256" key="5">
    <source>
        <dbReference type="ARBA" id="ARBA00012240"/>
    </source>
</evidence>
<reference evidence="16" key="1">
    <citation type="submission" date="2018-12" db="EMBL/GenBank/DDBJ databases">
        <title>A new species of lactobacillus.</title>
        <authorList>
            <person name="Jian Y."/>
            <person name="Xin L."/>
            <person name="Hong Z.J."/>
            <person name="Ming L.Z."/>
            <person name="Hong X.Z."/>
        </authorList>
    </citation>
    <scope>NUCLEOTIDE SEQUENCE [LARGE SCALE GENOMIC DNA]</scope>
    <source>
        <strain evidence="16">HSLZ-75</strain>
    </source>
</reference>
<accession>A0A4P6ZLH9</accession>
<keyword evidence="16" id="KW-1185">Reference proteome</keyword>
<dbReference type="InterPro" id="IPR011249">
    <property type="entry name" value="Metalloenz_LuxS/M16"/>
</dbReference>
<dbReference type="EC" id="4.4.1.21" evidence="5"/>
<evidence type="ECO:0000256" key="8">
    <source>
        <dbReference type="ARBA" id="ARBA00022723"/>
    </source>
</evidence>
<dbReference type="OrthoDB" id="9788129at2"/>
<dbReference type="KEGG" id="lji:ELX58_04630"/>
<dbReference type="Pfam" id="PF02664">
    <property type="entry name" value="LuxS"/>
    <property type="match status" value="1"/>
</dbReference>
<dbReference type="GO" id="GO:0043768">
    <property type="term" value="F:S-ribosylhomocysteine lyase activity"/>
    <property type="evidence" value="ECO:0007669"/>
    <property type="project" value="UniProtKB-EC"/>
</dbReference>
<comment type="similarity">
    <text evidence="3">Belongs to the LuxS family.</text>
</comment>
<evidence type="ECO:0000256" key="9">
    <source>
        <dbReference type="ARBA" id="ARBA00022929"/>
    </source>
</evidence>
<evidence type="ECO:0000256" key="6">
    <source>
        <dbReference type="ARBA" id="ARBA00015130"/>
    </source>
</evidence>
<evidence type="ECO:0000256" key="11">
    <source>
        <dbReference type="ARBA" id="ARBA00023239"/>
    </source>
</evidence>
<keyword evidence="8" id="KW-0479">Metal-binding</keyword>
<dbReference type="PANTHER" id="PTHR35799">
    <property type="entry name" value="S-RIBOSYLHOMOCYSTEINE LYASE"/>
    <property type="match status" value="1"/>
</dbReference>
<evidence type="ECO:0000256" key="14">
    <source>
        <dbReference type="ARBA" id="ARBA00031777"/>
    </source>
</evidence>
<evidence type="ECO:0000256" key="4">
    <source>
        <dbReference type="ARBA" id="ARBA00011738"/>
    </source>
</evidence>
<dbReference type="PANTHER" id="PTHR35799:SF1">
    <property type="entry name" value="S-RIBOSYLHOMOCYSTEINE LYASE"/>
    <property type="match status" value="1"/>
</dbReference>
<keyword evidence="10" id="KW-0408">Iron</keyword>